<name>A0A0E9WYG3_ANGAN</name>
<reference evidence="1" key="2">
    <citation type="journal article" date="2015" name="Fish Shellfish Immunol.">
        <title>Early steps in the European eel (Anguilla anguilla)-Vibrio vulnificus interaction in the gills: Role of the RtxA13 toxin.</title>
        <authorList>
            <person name="Callol A."/>
            <person name="Pajuelo D."/>
            <person name="Ebbesson L."/>
            <person name="Teles M."/>
            <person name="MacKenzie S."/>
            <person name="Amaro C."/>
        </authorList>
    </citation>
    <scope>NUCLEOTIDE SEQUENCE</scope>
</reference>
<evidence type="ECO:0000313" key="1">
    <source>
        <dbReference type="EMBL" id="JAH95226.1"/>
    </source>
</evidence>
<accession>A0A0E9WYG3</accession>
<protein>
    <submittedName>
        <fullName evidence="1">Uncharacterized protein</fullName>
    </submittedName>
</protein>
<dbReference type="AlphaFoldDB" id="A0A0E9WYG3"/>
<reference evidence="1" key="1">
    <citation type="submission" date="2014-11" db="EMBL/GenBank/DDBJ databases">
        <authorList>
            <person name="Amaro Gonzalez C."/>
        </authorList>
    </citation>
    <scope>NUCLEOTIDE SEQUENCE</scope>
</reference>
<sequence>MQFKLEILQPCYGAYKTVLLLFKKKLHSNLECYSKHFWSEYISSVHI</sequence>
<dbReference type="EMBL" id="GBXM01013351">
    <property type="protein sequence ID" value="JAH95226.1"/>
    <property type="molecule type" value="Transcribed_RNA"/>
</dbReference>
<proteinExistence type="predicted"/>
<organism evidence="1">
    <name type="scientific">Anguilla anguilla</name>
    <name type="common">European freshwater eel</name>
    <name type="synonym">Muraena anguilla</name>
    <dbReference type="NCBI Taxonomy" id="7936"/>
    <lineage>
        <taxon>Eukaryota</taxon>
        <taxon>Metazoa</taxon>
        <taxon>Chordata</taxon>
        <taxon>Craniata</taxon>
        <taxon>Vertebrata</taxon>
        <taxon>Euteleostomi</taxon>
        <taxon>Actinopterygii</taxon>
        <taxon>Neopterygii</taxon>
        <taxon>Teleostei</taxon>
        <taxon>Anguilliformes</taxon>
        <taxon>Anguillidae</taxon>
        <taxon>Anguilla</taxon>
    </lineage>
</organism>